<comment type="cofactor">
    <cofactor evidence="1">
        <name>Mg(2+)</name>
        <dbReference type="ChEBI" id="CHEBI:18420"/>
    </cofactor>
</comment>
<dbReference type="PANTHER" id="PTHR11048">
    <property type="entry name" value="PRENYLTRANSFERASES"/>
    <property type="match status" value="1"/>
</dbReference>
<evidence type="ECO:0000256" key="11">
    <source>
        <dbReference type="ARBA" id="ARBA00034524"/>
    </source>
</evidence>
<dbReference type="InterPro" id="IPR044878">
    <property type="entry name" value="UbiA_sf"/>
</dbReference>
<feature type="transmembrane region" description="Helical" evidence="12">
    <location>
        <begin position="43"/>
        <end position="64"/>
    </location>
</feature>
<organism evidence="13 14">
    <name type="scientific">Desulfomonile tiedjei</name>
    <dbReference type="NCBI Taxonomy" id="2358"/>
    <lineage>
        <taxon>Bacteria</taxon>
        <taxon>Pseudomonadati</taxon>
        <taxon>Thermodesulfobacteriota</taxon>
        <taxon>Desulfomonilia</taxon>
        <taxon>Desulfomonilales</taxon>
        <taxon>Desulfomonilaceae</taxon>
        <taxon>Desulfomonile</taxon>
    </lineage>
</organism>
<keyword evidence="7" id="KW-0831">Ubiquinone biosynthesis</keyword>
<dbReference type="PANTHER" id="PTHR11048:SF28">
    <property type="entry name" value="4-HYDROXYBENZOATE POLYPRENYLTRANSFERASE, MITOCHONDRIAL"/>
    <property type="match status" value="1"/>
</dbReference>
<evidence type="ECO:0000256" key="9">
    <source>
        <dbReference type="ARBA" id="ARBA00022989"/>
    </source>
</evidence>
<comment type="similarity">
    <text evidence="3">Belongs to the UbiA prenyltransferase family.</text>
</comment>
<evidence type="ECO:0000256" key="1">
    <source>
        <dbReference type="ARBA" id="ARBA00001946"/>
    </source>
</evidence>
<dbReference type="Gene3D" id="1.20.120.1780">
    <property type="entry name" value="UbiA prenyltransferase"/>
    <property type="match status" value="1"/>
</dbReference>
<dbReference type="InterPro" id="IPR000537">
    <property type="entry name" value="UbiA_prenyltransferase"/>
</dbReference>
<dbReference type="GO" id="GO:0008412">
    <property type="term" value="F:4-hydroxybenzoate polyprenyltransferase activity"/>
    <property type="evidence" value="ECO:0007669"/>
    <property type="project" value="UniProtKB-EC"/>
</dbReference>
<dbReference type="Gene3D" id="1.10.357.140">
    <property type="entry name" value="UbiA prenyltransferase"/>
    <property type="match status" value="1"/>
</dbReference>
<dbReference type="GO" id="GO:0005886">
    <property type="term" value="C:plasma membrane"/>
    <property type="evidence" value="ECO:0007669"/>
    <property type="project" value="TreeGrafter"/>
</dbReference>
<accession>A0A9D6Z7F3</accession>
<feature type="transmembrane region" description="Helical" evidence="12">
    <location>
        <begin position="111"/>
        <end position="129"/>
    </location>
</feature>
<keyword evidence="10 12" id="KW-0472">Membrane</keyword>
<evidence type="ECO:0000256" key="12">
    <source>
        <dbReference type="SAM" id="Phobius"/>
    </source>
</evidence>
<dbReference type="InterPro" id="IPR039653">
    <property type="entry name" value="Prenyltransferase"/>
</dbReference>
<sequence length="285" mass="31180">MRSLSQVRVFLEMIKFEHTVFALPFAYTGMFLAAGGLPDCKAFLWVTVALAAARTLAMAVNRLADNKYDARNPRTAGRALPQGLLDSRTVIIAAAVALALLELAAWSLNHFVFYMSFPALLFLLGYHYTKRFTWTSHWVLGFTDGIAAAGGWAAIAGTLSIPAYLLWFAVTCWIAGFDIIYSCQDMDVDRREGLYSVPAKFGTTVALWTARLNHVLAVAALLALGLTMELAWPYWIGVAGASVLLAHENTLVRADDLSKLDYAFFNVNAYVSLCLFAGTICAVSL</sequence>
<dbReference type="FunFam" id="1.10.357.140:FF:000008">
    <property type="entry name" value="4-hydroxybenzoate octaprenyltransferase"/>
    <property type="match status" value="1"/>
</dbReference>
<reference evidence="13" key="1">
    <citation type="submission" date="2020-07" db="EMBL/GenBank/DDBJ databases">
        <title>Huge and variable diversity of episymbiotic CPR bacteria and DPANN archaea in groundwater ecosystems.</title>
        <authorList>
            <person name="He C.Y."/>
            <person name="Keren R."/>
            <person name="Whittaker M."/>
            <person name="Farag I.F."/>
            <person name="Doudna J."/>
            <person name="Cate J.H.D."/>
            <person name="Banfield J.F."/>
        </authorList>
    </citation>
    <scope>NUCLEOTIDE SEQUENCE</scope>
    <source>
        <strain evidence="13">NC_groundwater_1664_Pr3_B-0.1um_52_9</strain>
    </source>
</reference>
<gene>
    <name evidence="13" type="ORF">HY912_16325</name>
</gene>
<feature type="transmembrane region" description="Helical" evidence="12">
    <location>
        <begin position="85"/>
        <end position="105"/>
    </location>
</feature>
<evidence type="ECO:0000313" key="14">
    <source>
        <dbReference type="Proteomes" id="UP000807825"/>
    </source>
</evidence>
<comment type="subcellular location">
    <subcellularLocation>
        <location evidence="2">Membrane</location>
        <topology evidence="2">Multi-pass membrane protein</topology>
    </subcellularLocation>
</comment>
<evidence type="ECO:0000256" key="5">
    <source>
        <dbReference type="ARBA" id="ARBA00022519"/>
    </source>
</evidence>
<keyword evidence="9 12" id="KW-1133">Transmembrane helix</keyword>
<feature type="transmembrane region" description="Helical" evidence="12">
    <location>
        <begin position="20"/>
        <end position="37"/>
    </location>
</feature>
<feature type="transmembrane region" description="Helical" evidence="12">
    <location>
        <begin position="215"/>
        <end position="235"/>
    </location>
</feature>
<evidence type="ECO:0000256" key="2">
    <source>
        <dbReference type="ARBA" id="ARBA00004141"/>
    </source>
</evidence>
<dbReference type="NCBIfam" id="TIGR01475">
    <property type="entry name" value="ubiA_other"/>
    <property type="match status" value="1"/>
</dbReference>
<dbReference type="FunFam" id="1.20.120.1780:FF:000001">
    <property type="entry name" value="4-hydroxybenzoate octaprenyltransferase"/>
    <property type="match status" value="1"/>
</dbReference>
<evidence type="ECO:0000256" key="10">
    <source>
        <dbReference type="ARBA" id="ARBA00023136"/>
    </source>
</evidence>
<protein>
    <recommendedName>
        <fullName evidence="11">4-hydroxybenzoate polyprenyltransferase</fullName>
        <ecNumber evidence="11">2.5.1.39</ecNumber>
    </recommendedName>
</protein>
<dbReference type="EMBL" id="JACRDE010000425">
    <property type="protein sequence ID" value="MBI5251056.1"/>
    <property type="molecule type" value="Genomic_DNA"/>
</dbReference>
<dbReference type="GO" id="GO:0006744">
    <property type="term" value="P:ubiquinone biosynthetic process"/>
    <property type="evidence" value="ECO:0007669"/>
    <property type="project" value="UniProtKB-KW"/>
</dbReference>
<evidence type="ECO:0000256" key="7">
    <source>
        <dbReference type="ARBA" id="ARBA00022688"/>
    </source>
</evidence>
<dbReference type="AlphaFoldDB" id="A0A9D6Z7F3"/>
<feature type="transmembrane region" description="Helical" evidence="12">
    <location>
        <begin position="136"/>
        <end position="155"/>
    </location>
</feature>
<name>A0A9D6Z7F3_9BACT</name>
<keyword evidence="5" id="KW-0997">Cell inner membrane</keyword>
<evidence type="ECO:0000256" key="3">
    <source>
        <dbReference type="ARBA" id="ARBA00005985"/>
    </source>
</evidence>
<keyword evidence="4" id="KW-1003">Cell membrane</keyword>
<evidence type="ECO:0000256" key="4">
    <source>
        <dbReference type="ARBA" id="ARBA00022475"/>
    </source>
</evidence>
<dbReference type="CDD" id="cd13959">
    <property type="entry name" value="PT_UbiA_COQ2"/>
    <property type="match status" value="1"/>
</dbReference>
<dbReference type="Pfam" id="PF01040">
    <property type="entry name" value="UbiA"/>
    <property type="match status" value="1"/>
</dbReference>
<evidence type="ECO:0000313" key="13">
    <source>
        <dbReference type="EMBL" id="MBI5251056.1"/>
    </source>
</evidence>
<dbReference type="EC" id="2.5.1.39" evidence="11"/>
<dbReference type="InterPro" id="IPR006371">
    <property type="entry name" value="Polyprenyltransferase_UbiA-li"/>
</dbReference>
<keyword evidence="8 12" id="KW-0812">Transmembrane</keyword>
<evidence type="ECO:0000256" key="6">
    <source>
        <dbReference type="ARBA" id="ARBA00022679"/>
    </source>
</evidence>
<feature type="transmembrane region" description="Helical" evidence="12">
    <location>
        <begin position="161"/>
        <end position="181"/>
    </location>
</feature>
<proteinExistence type="inferred from homology"/>
<dbReference type="Proteomes" id="UP000807825">
    <property type="component" value="Unassembled WGS sequence"/>
</dbReference>
<evidence type="ECO:0000256" key="8">
    <source>
        <dbReference type="ARBA" id="ARBA00022692"/>
    </source>
</evidence>
<comment type="caution">
    <text evidence="13">The sequence shown here is derived from an EMBL/GenBank/DDBJ whole genome shotgun (WGS) entry which is preliminary data.</text>
</comment>
<keyword evidence="6" id="KW-0808">Transferase</keyword>
<feature type="transmembrane region" description="Helical" evidence="12">
    <location>
        <begin position="262"/>
        <end position="283"/>
    </location>
</feature>